<dbReference type="EMBL" id="JAJJMA010026546">
    <property type="protein sequence ID" value="MCL7023798.1"/>
    <property type="molecule type" value="Genomic_DNA"/>
</dbReference>
<dbReference type="Proteomes" id="UP001177140">
    <property type="component" value="Unassembled WGS sequence"/>
</dbReference>
<evidence type="ECO:0000256" key="9">
    <source>
        <dbReference type="ARBA" id="ARBA00023136"/>
    </source>
</evidence>
<sequence>MISNVVVSLEDDTSCLKGIQAAFSQLSQVLDLSDNKISGTIPSQICTWLPYLTTLDLSGNELTGHIPINLVNCTYLNTLRLSNNHLSGKIPDELSRLLRLTDFTVANNDLSGRIPFNSSSFSPGPPGAFDGYKRLYYGKCHTLNAPCTFSLRNDPAHSSSLTKMVNSLCSAL</sequence>
<protein>
    <submittedName>
        <fullName evidence="12">Uncharacterized protein</fullName>
    </submittedName>
</protein>
<proteinExistence type="inferred from homology"/>
<dbReference type="SUPFAM" id="SSF52058">
    <property type="entry name" value="L domain-like"/>
    <property type="match status" value="1"/>
</dbReference>
<comment type="caution">
    <text evidence="12">The sequence shown here is derived from an EMBL/GenBank/DDBJ whole genome shotgun (WGS) entry which is preliminary data.</text>
</comment>
<name>A0AA41RXB0_PAPNU</name>
<keyword evidence="7" id="KW-0677">Repeat</keyword>
<keyword evidence="11" id="KW-0325">Glycoprotein</keyword>
<evidence type="ECO:0000256" key="3">
    <source>
        <dbReference type="ARBA" id="ARBA00022475"/>
    </source>
</evidence>
<keyword evidence="10" id="KW-0675">Receptor</keyword>
<dbReference type="InterPro" id="IPR001611">
    <property type="entry name" value="Leu-rich_rpt"/>
</dbReference>
<evidence type="ECO:0000256" key="1">
    <source>
        <dbReference type="ARBA" id="ARBA00004251"/>
    </source>
</evidence>
<comment type="similarity">
    <text evidence="2">Belongs to the RLP family.</text>
</comment>
<keyword evidence="8" id="KW-1133">Transmembrane helix</keyword>
<evidence type="ECO:0000313" key="13">
    <source>
        <dbReference type="Proteomes" id="UP001177140"/>
    </source>
</evidence>
<evidence type="ECO:0000256" key="2">
    <source>
        <dbReference type="ARBA" id="ARBA00009592"/>
    </source>
</evidence>
<dbReference type="PRINTS" id="PR00019">
    <property type="entry name" value="LEURICHRPT"/>
</dbReference>
<reference evidence="12" key="1">
    <citation type="submission" date="2022-03" db="EMBL/GenBank/DDBJ databases">
        <title>A functionally conserved STORR gene fusion in Papaver species that diverged 16.8 million years ago.</title>
        <authorList>
            <person name="Catania T."/>
        </authorList>
    </citation>
    <scope>NUCLEOTIDE SEQUENCE</scope>
    <source>
        <strain evidence="12">S-191538</strain>
    </source>
</reference>
<dbReference type="Pfam" id="PF00560">
    <property type="entry name" value="LRR_1"/>
    <property type="match status" value="3"/>
</dbReference>
<evidence type="ECO:0000256" key="11">
    <source>
        <dbReference type="ARBA" id="ARBA00023180"/>
    </source>
</evidence>
<keyword evidence="9" id="KW-0472">Membrane</keyword>
<evidence type="ECO:0000256" key="4">
    <source>
        <dbReference type="ARBA" id="ARBA00022614"/>
    </source>
</evidence>
<dbReference type="AlphaFoldDB" id="A0AA41RXB0"/>
<keyword evidence="3" id="KW-1003">Cell membrane</keyword>
<keyword evidence="13" id="KW-1185">Reference proteome</keyword>
<evidence type="ECO:0000256" key="8">
    <source>
        <dbReference type="ARBA" id="ARBA00022989"/>
    </source>
</evidence>
<keyword evidence="5" id="KW-0812">Transmembrane</keyword>
<evidence type="ECO:0000256" key="7">
    <source>
        <dbReference type="ARBA" id="ARBA00022737"/>
    </source>
</evidence>
<dbReference type="InterPro" id="IPR032675">
    <property type="entry name" value="LRR_dom_sf"/>
</dbReference>
<gene>
    <name evidence="12" type="ORF">MKW94_004721</name>
</gene>
<evidence type="ECO:0000256" key="10">
    <source>
        <dbReference type="ARBA" id="ARBA00023170"/>
    </source>
</evidence>
<dbReference type="PANTHER" id="PTHR48052:SF8">
    <property type="entry name" value="LRR RECEPTOR-LIKE SERINE_THREONINE-PROTEIN KINASE FLS2"/>
    <property type="match status" value="1"/>
</dbReference>
<dbReference type="PANTHER" id="PTHR48052">
    <property type="entry name" value="UNNAMED PRODUCT"/>
    <property type="match status" value="1"/>
</dbReference>
<dbReference type="GO" id="GO:0005886">
    <property type="term" value="C:plasma membrane"/>
    <property type="evidence" value="ECO:0007669"/>
    <property type="project" value="UniProtKB-SubCell"/>
</dbReference>
<dbReference type="Gene3D" id="3.80.10.10">
    <property type="entry name" value="Ribonuclease Inhibitor"/>
    <property type="match status" value="1"/>
</dbReference>
<keyword evidence="4" id="KW-0433">Leucine-rich repeat</keyword>
<accession>A0AA41RXB0</accession>
<comment type="subcellular location">
    <subcellularLocation>
        <location evidence="1">Cell membrane</location>
        <topology evidence="1">Single-pass type I membrane protein</topology>
    </subcellularLocation>
</comment>
<evidence type="ECO:0000256" key="5">
    <source>
        <dbReference type="ARBA" id="ARBA00022692"/>
    </source>
</evidence>
<dbReference type="FunFam" id="3.80.10.10:FF:000383">
    <property type="entry name" value="Leucine-rich repeat receptor protein kinase EMS1"/>
    <property type="match status" value="1"/>
</dbReference>
<evidence type="ECO:0000256" key="6">
    <source>
        <dbReference type="ARBA" id="ARBA00022729"/>
    </source>
</evidence>
<evidence type="ECO:0000313" key="12">
    <source>
        <dbReference type="EMBL" id="MCL7023798.1"/>
    </source>
</evidence>
<organism evidence="12 13">
    <name type="scientific">Papaver nudicaule</name>
    <name type="common">Iceland poppy</name>
    <dbReference type="NCBI Taxonomy" id="74823"/>
    <lineage>
        <taxon>Eukaryota</taxon>
        <taxon>Viridiplantae</taxon>
        <taxon>Streptophyta</taxon>
        <taxon>Embryophyta</taxon>
        <taxon>Tracheophyta</taxon>
        <taxon>Spermatophyta</taxon>
        <taxon>Magnoliopsida</taxon>
        <taxon>Ranunculales</taxon>
        <taxon>Papaveraceae</taxon>
        <taxon>Papaveroideae</taxon>
        <taxon>Papaver</taxon>
    </lineage>
</organism>
<keyword evidence="6" id="KW-0732">Signal</keyword>